<evidence type="ECO:0000256" key="1">
    <source>
        <dbReference type="SAM" id="MobiDB-lite"/>
    </source>
</evidence>
<comment type="caution">
    <text evidence="2">The sequence shown here is derived from an EMBL/GenBank/DDBJ whole genome shotgun (WGS) entry which is preliminary data.</text>
</comment>
<proteinExistence type="predicted"/>
<feature type="compositionally biased region" description="Basic and acidic residues" evidence="1">
    <location>
        <begin position="443"/>
        <end position="469"/>
    </location>
</feature>
<dbReference type="EMBL" id="JARBJD010000156">
    <property type="protein sequence ID" value="KAK2949440.1"/>
    <property type="molecule type" value="Genomic_DNA"/>
</dbReference>
<accession>A0ABQ9XDZ0</accession>
<sequence length="586" mass="65983">MLFMNRSPTLYTSLRRPNRRLDIGLDNHTSTGHSLTGQIPGILSTLRLQDLSVLDDKTALHRLLWILRHHVRLSPAKEVQVLAATSDTTPESIREIVLHAILIPMEPSLIQISRNRLLLSWIKECKETLEMLVYVFETIPSLKSGRPPHPLRRTLVDIQQHRQMEEQWSGVFGQGEDVVADPGTRRTCNDASSSQLVSEVMEGDEKEEEAGYPSTDNQQNEASLGSPEDTLLTKPANEHENGEADGVGSERVVGDATPLGFHSERLITVSRAFYSIRTFSHPSVSAGSQQGRSVGSSSPSFVVHLAHILIQSQSEFSRIREAFARMGEWGKMQGMVVDEEIAKQESEGLPVVKRVNLYAEMLKDPSFGESSEEERQELMLEKKKEYDELLRKMWEKREKEQEEQEGEEEDEMQLSESESSDWESESESESWESSSEEGFEEVVVFREISEMQQREEGRLNEKKRLELERMMGGQKEGEDGQFVICGQRVQFSGEGKESGAEEQSEEDEDGDLSSSSSSGKESEGQSESEKEEWSSDSHSKSDSSHHSDDDADEVSEGSTESTERMHSDSEDDDTSASFEKDELEPV</sequence>
<evidence type="ECO:0000313" key="2">
    <source>
        <dbReference type="EMBL" id="KAK2949440.1"/>
    </source>
</evidence>
<reference evidence="2 3" key="1">
    <citation type="journal article" date="2022" name="bioRxiv">
        <title>Genomics of Preaxostyla Flagellates Illuminates Evolutionary Transitions and the Path Towards Mitochondrial Loss.</title>
        <authorList>
            <person name="Novak L.V.F."/>
            <person name="Treitli S.C."/>
            <person name="Pyrih J."/>
            <person name="Halakuc P."/>
            <person name="Pipaliya S.V."/>
            <person name="Vacek V."/>
            <person name="Brzon O."/>
            <person name="Soukal P."/>
            <person name="Eme L."/>
            <person name="Dacks J.B."/>
            <person name="Karnkowska A."/>
            <person name="Elias M."/>
            <person name="Hampl V."/>
        </authorList>
    </citation>
    <scope>NUCLEOTIDE SEQUENCE [LARGE SCALE GENOMIC DNA]</scope>
    <source>
        <strain evidence="2">NAU3</strain>
        <tissue evidence="2">Gut</tissue>
    </source>
</reference>
<feature type="compositionally biased region" description="Acidic residues" evidence="1">
    <location>
        <begin position="401"/>
        <end position="440"/>
    </location>
</feature>
<protein>
    <submittedName>
        <fullName evidence="2">Uncharacterized protein</fullName>
    </submittedName>
</protein>
<feature type="region of interest" description="Disordered" evidence="1">
    <location>
        <begin position="180"/>
        <end position="251"/>
    </location>
</feature>
<feature type="region of interest" description="Disordered" evidence="1">
    <location>
        <begin position="397"/>
        <end position="586"/>
    </location>
</feature>
<feature type="compositionally biased region" description="Polar residues" evidence="1">
    <location>
        <begin position="214"/>
        <end position="223"/>
    </location>
</feature>
<keyword evidence="3" id="KW-1185">Reference proteome</keyword>
<dbReference type="Proteomes" id="UP001281761">
    <property type="component" value="Unassembled WGS sequence"/>
</dbReference>
<feature type="compositionally biased region" description="Acidic residues" evidence="1">
    <location>
        <begin position="201"/>
        <end position="210"/>
    </location>
</feature>
<gene>
    <name evidence="2" type="ORF">BLNAU_15636</name>
</gene>
<feature type="compositionally biased region" description="Basic and acidic residues" evidence="1">
    <location>
        <begin position="520"/>
        <end position="548"/>
    </location>
</feature>
<feature type="compositionally biased region" description="Acidic residues" evidence="1">
    <location>
        <begin position="500"/>
        <end position="511"/>
    </location>
</feature>
<evidence type="ECO:0000313" key="3">
    <source>
        <dbReference type="Proteomes" id="UP001281761"/>
    </source>
</evidence>
<organism evidence="2 3">
    <name type="scientific">Blattamonas nauphoetae</name>
    <dbReference type="NCBI Taxonomy" id="2049346"/>
    <lineage>
        <taxon>Eukaryota</taxon>
        <taxon>Metamonada</taxon>
        <taxon>Preaxostyla</taxon>
        <taxon>Oxymonadida</taxon>
        <taxon>Blattamonas</taxon>
    </lineage>
</organism>
<name>A0ABQ9XDZ0_9EUKA</name>